<evidence type="ECO:0000256" key="6">
    <source>
        <dbReference type="ARBA" id="ARBA00023236"/>
    </source>
</evidence>
<dbReference type="PANTHER" id="PTHR33516">
    <property type="entry name" value="LEXA REPRESSOR"/>
    <property type="match status" value="1"/>
</dbReference>
<dbReference type="GO" id="GO:0006281">
    <property type="term" value="P:DNA repair"/>
    <property type="evidence" value="ECO:0007669"/>
    <property type="project" value="UniProtKB-KW"/>
</dbReference>
<reference evidence="10 11" key="1">
    <citation type="submission" date="2012-05" db="EMBL/GenBank/DDBJ databases">
        <title>The Genome Sequence of Sutterella wadsworthensis 2_1_59BFAA.</title>
        <authorList>
            <consortium name="The Broad Institute Genome Sequencing Platform"/>
            <person name="Earl A."/>
            <person name="Ward D."/>
            <person name="Feldgarden M."/>
            <person name="Gevers D."/>
            <person name="Daigneault M."/>
            <person name="Strauss J."/>
            <person name="Allen-Vercoe E."/>
            <person name="Walker B."/>
            <person name="Young S.K."/>
            <person name="Zeng Q."/>
            <person name="Gargeya S."/>
            <person name="Fitzgerald M."/>
            <person name="Haas B."/>
            <person name="Abouelleil A."/>
            <person name="Alvarado L."/>
            <person name="Arachchi H.M."/>
            <person name="Berlin A.M."/>
            <person name="Chapman S.B."/>
            <person name="Goldberg J."/>
            <person name="Griggs A."/>
            <person name="Gujja S."/>
            <person name="Hansen M."/>
            <person name="Howarth C."/>
            <person name="Imamovic A."/>
            <person name="Larimer J."/>
            <person name="McCowen C."/>
            <person name="Montmayeur A."/>
            <person name="Murphy C."/>
            <person name="Neiman D."/>
            <person name="Pearson M."/>
            <person name="Priest M."/>
            <person name="Roberts A."/>
            <person name="Saif S."/>
            <person name="Shea T."/>
            <person name="Sisk P."/>
            <person name="Sykes S."/>
            <person name="Wortman J."/>
            <person name="Nusbaum C."/>
            <person name="Birren B."/>
        </authorList>
    </citation>
    <scope>NUCLEOTIDE SEQUENCE [LARGE SCALE GENOMIC DNA]</scope>
    <source>
        <strain evidence="10 11">2_1_59BFAA</strain>
    </source>
</reference>
<dbReference type="InterPro" id="IPR015927">
    <property type="entry name" value="Peptidase_S24_S26A/B/C"/>
</dbReference>
<feature type="domain" description="Peptidase S24/S26A/S26B/S26C" evidence="9">
    <location>
        <begin position="110"/>
        <end position="221"/>
    </location>
</feature>
<keyword evidence="11" id="KW-1185">Reference proteome</keyword>
<dbReference type="PATRIC" id="fig|742823.3.peg.2142"/>
<dbReference type="GO" id="GO:0009432">
    <property type="term" value="P:SOS response"/>
    <property type="evidence" value="ECO:0007669"/>
    <property type="project" value="UniProtKB-KW"/>
</dbReference>
<dbReference type="InterPro" id="IPR006197">
    <property type="entry name" value="Peptidase_S24_LexA"/>
</dbReference>
<keyword evidence="3 7" id="KW-0378">Hydrolase</keyword>
<dbReference type="PRINTS" id="PR00726">
    <property type="entry name" value="LEXASERPTASE"/>
</dbReference>
<dbReference type="GO" id="GO:0006355">
    <property type="term" value="P:regulation of DNA-templated transcription"/>
    <property type="evidence" value="ECO:0007669"/>
    <property type="project" value="InterPro"/>
</dbReference>
<evidence type="ECO:0000256" key="7">
    <source>
        <dbReference type="RuleBase" id="RU003991"/>
    </source>
</evidence>
<sequence length="232" mass="25564">MSEEDKREAGSPARGGARTGAGRPKGSGTYSEVRSVRLRPDEAEHCRRKGGNRYLRGLIRADMTREEAPEGEDRPADVLPREHLNVRVVGRVPLETDPKDNVTRVEMKGSCGFPSPADDYASEEFNLNDFFVRKPHTTFVIEADGDSMIDAGISSGDILLVDSSKEPVDGDIVLAYLGGALTIKRFKRIDGVIELRPENKEGNYRILRPTEWDDFRVAGVVTALGRILGRGP</sequence>
<keyword evidence="2" id="KW-0227">DNA damage</keyword>
<dbReference type="Pfam" id="PF00717">
    <property type="entry name" value="Peptidase_S24"/>
    <property type="match status" value="1"/>
</dbReference>
<dbReference type="Proteomes" id="UP000005835">
    <property type="component" value="Unassembled WGS sequence"/>
</dbReference>
<dbReference type="GO" id="GO:0016787">
    <property type="term" value="F:hydrolase activity"/>
    <property type="evidence" value="ECO:0007669"/>
    <property type="project" value="UniProtKB-KW"/>
</dbReference>
<dbReference type="PANTHER" id="PTHR33516:SF2">
    <property type="entry name" value="LEXA REPRESSOR-RELATED"/>
    <property type="match status" value="1"/>
</dbReference>
<keyword evidence="6" id="KW-0742">SOS response</keyword>
<evidence type="ECO:0000259" key="9">
    <source>
        <dbReference type="Pfam" id="PF00717"/>
    </source>
</evidence>
<evidence type="ECO:0000256" key="5">
    <source>
        <dbReference type="ARBA" id="ARBA00023204"/>
    </source>
</evidence>
<protein>
    <recommendedName>
        <fullName evidence="9">Peptidase S24/S26A/S26B/S26C domain-containing protein</fullName>
    </recommendedName>
</protein>
<dbReference type="NCBIfam" id="NF007621">
    <property type="entry name" value="PRK10276.1"/>
    <property type="match status" value="1"/>
</dbReference>
<dbReference type="InterPro" id="IPR050077">
    <property type="entry name" value="LexA_repressor"/>
</dbReference>
<dbReference type="HOGENOM" id="CLU_066192_0_0_4"/>
<dbReference type="RefSeq" id="WP_005436931.1">
    <property type="nucleotide sequence ID" value="NZ_JH815520.1"/>
</dbReference>
<dbReference type="STRING" id="742823.HMPREF9465_02133"/>
<dbReference type="InterPro" id="IPR039418">
    <property type="entry name" value="LexA-like"/>
</dbReference>
<dbReference type="SUPFAM" id="SSF51306">
    <property type="entry name" value="LexA/Signal peptidase"/>
    <property type="match status" value="1"/>
</dbReference>
<proteinExistence type="inferred from homology"/>
<keyword evidence="5" id="KW-0234">DNA repair</keyword>
<comment type="caution">
    <text evidence="10">The sequence shown here is derived from an EMBL/GenBank/DDBJ whole genome shotgun (WGS) entry which is preliminary data.</text>
</comment>
<evidence type="ECO:0000313" key="11">
    <source>
        <dbReference type="Proteomes" id="UP000005835"/>
    </source>
</evidence>
<dbReference type="GO" id="GO:0003677">
    <property type="term" value="F:DNA binding"/>
    <property type="evidence" value="ECO:0007669"/>
    <property type="project" value="InterPro"/>
</dbReference>
<feature type="region of interest" description="Disordered" evidence="8">
    <location>
        <begin position="1"/>
        <end position="45"/>
    </location>
</feature>
<keyword evidence="4 7" id="KW-0068">Autocatalytic cleavage</keyword>
<dbReference type="InterPro" id="IPR036286">
    <property type="entry name" value="LexA/Signal_pep-like_sf"/>
</dbReference>
<feature type="compositionally biased region" description="Basic and acidic residues" evidence="8">
    <location>
        <begin position="34"/>
        <end position="45"/>
    </location>
</feature>
<evidence type="ECO:0000256" key="1">
    <source>
        <dbReference type="ARBA" id="ARBA00007484"/>
    </source>
</evidence>
<evidence type="ECO:0000256" key="8">
    <source>
        <dbReference type="SAM" id="MobiDB-lite"/>
    </source>
</evidence>
<dbReference type="Gene3D" id="2.10.109.10">
    <property type="entry name" value="Umud Fragment, subunit A"/>
    <property type="match status" value="1"/>
</dbReference>
<dbReference type="eggNOG" id="COG1974">
    <property type="taxonomic scope" value="Bacteria"/>
</dbReference>
<accession>K1JRD5</accession>
<dbReference type="OrthoDB" id="9802364at2"/>
<dbReference type="AlphaFoldDB" id="K1JRD5"/>
<evidence type="ECO:0000313" key="10">
    <source>
        <dbReference type="EMBL" id="EKB30242.1"/>
    </source>
</evidence>
<gene>
    <name evidence="10" type="ORF">HMPREF9465_02133</name>
</gene>
<name>K1JRD5_9BURK</name>
<comment type="similarity">
    <text evidence="1 7">Belongs to the peptidase S24 family.</text>
</comment>
<evidence type="ECO:0000256" key="3">
    <source>
        <dbReference type="ARBA" id="ARBA00022801"/>
    </source>
</evidence>
<dbReference type="CDD" id="cd06529">
    <property type="entry name" value="S24_LexA-like"/>
    <property type="match status" value="1"/>
</dbReference>
<evidence type="ECO:0000256" key="2">
    <source>
        <dbReference type="ARBA" id="ARBA00022763"/>
    </source>
</evidence>
<organism evidence="10 11">
    <name type="scientific">Sutterella wadsworthensis 2_1_59BFAA</name>
    <dbReference type="NCBI Taxonomy" id="742823"/>
    <lineage>
        <taxon>Bacteria</taxon>
        <taxon>Pseudomonadati</taxon>
        <taxon>Pseudomonadota</taxon>
        <taxon>Betaproteobacteria</taxon>
        <taxon>Burkholderiales</taxon>
        <taxon>Sutterellaceae</taxon>
        <taxon>Sutterella</taxon>
    </lineage>
</organism>
<evidence type="ECO:0000256" key="4">
    <source>
        <dbReference type="ARBA" id="ARBA00022813"/>
    </source>
</evidence>
<dbReference type="EMBL" id="ADMG01000048">
    <property type="protein sequence ID" value="EKB30242.1"/>
    <property type="molecule type" value="Genomic_DNA"/>
</dbReference>